<dbReference type="InterPro" id="IPR010921">
    <property type="entry name" value="Trp_repressor/repl_initiator"/>
</dbReference>
<dbReference type="GO" id="GO:0043565">
    <property type="term" value="F:sequence-specific DNA binding"/>
    <property type="evidence" value="ECO:0007669"/>
    <property type="project" value="InterPro"/>
</dbReference>
<sequence>MTAVTKTLPSETPEISYERVRPKTYATDEKRAQALELFRHGIGYTKASRILDMSPNTLRDWHRAFIKGAFKADLADNQYRYPKAVRERAVRLRLQGYSWSEINRLTGISVSTVRKWVLAHTETGGRKTQILVERSESES</sequence>
<dbReference type="InterPro" id="IPR036388">
    <property type="entry name" value="WH-like_DNA-bd_sf"/>
</dbReference>
<keyword evidence="2" id="KW-1185">Reference proteome</keyword>
<evidence type="ECO:0000313" key="1">
    <source>
        <dbReference type="EMBL" id="KAB7652270.1"/>
    </source>
</evidence>
<name>A0AAI9SDA9_9BURK</name>
<reference evidence="1 2" key="1">
    <citation type="submission" date="2019-10" db="EMBL/GenBank/DDBJ databases">
        <title>Genome diversity of Sutterella seckii.</title>
        <authorList>
            <person name="Chaplin A.V."/>
            <person name="Sokolova S.R."/>
            <person name="Mosin K.A."/>
            <person name="Ivanova E.L."/>
            <person name="Kochetkova T.O."/>
            <person name="Goltsov A.Y."/>
            <person name="Trofimov D.Y."/>
            <person name="Efimov B.A."/>
        </authorList>
    </citation>
    <scope>NUCLEOTIDE SEQUENCE [LARGE SCALE GENOMIC DNA]</scope>
    <source>
        <strain evidence="1 2">ASD3426</strain>
    </source>
</reference>
<accession>A0AAI9SDA9</accession>
<dbReference type="InterPro" id="IPR009057">
    <property type="entry name" value="Homeodomain-like_sf"/>
</dbReference>
<dbReference type="SUPFAM" id="SSF48295">
    <property type="entry name" value="TrpR-like"/>
    <property type="match status" value="1"/>
</dbReference>
<dbReference type="EMBL" id="WEHW01000005">
    <property type="protein sequence ID" value="KAB7652270.1"/>
    <property type="molecule type" value="Genomic_DNA"/>
</dbReference>
<proteinExistence type="predicted"/>
<dbReference type="AlphaFoldDB" id="A0AAI9SDA9"/>
<dbReference type="Gene3D" id="1.10.10.10">
    <property type="entry name" value="Winged helix-like DNA-binding domain superfamily/Winged helix DNA-binding domain"/>
    <property type="match status" value="1"/>
</dbReference>
<protein>
    <submittedName>
        <fullName evidence="1">Helix-turn-helix domain-containing protein</fullName>
    </submittedName>
</protein>
<evidence type="ECO:0000313" key="2">
    <source>
        <dbReference type="Proteomes" id="UP000469462"/>
    </source>
</evidence>
<dbReference type="Pfam" id="PF13384">
    <property type="entry name" value="HTH_23"/>
    <property type="match status" value="2"/>
</dbReference>
<organism evidence="1 2">
    <name type="scientific">Sutterella seckii</name>
    <dbReference type="NCBI Taxonomy" id="1944635"/>
    <lineage>
        <taxon>Bacteria</taxon>
        <taxon>Pseudomonadati</taxon>
        <taxon>Pseudomonadota</taxon>
        <taxon>Betaproteobacteria</taxon>
        <taxon>Burkholderiales</taxon>
        <taxon>Sutterellaceae</taxon>
        <taxon>Sutterella</taxon>
    </lineage>
</organism>
<gene>
    <name evidence="1" type="ORF">GBM96_02720</name>
</gene>
<dbReference type="SUPFAM" id="SSF46689">
    <property type="entry name" value="Homeodomain-like"/>
    <property type="match status" value="1"/>
</dbReference>
<dbReference type="Proteomes" id="UP000469462">
    <property type="component" value="Unassembled WGS sequence"/>
</dbReference>
<comment type="caution">
    <text evidence="1">The sequence shown here is derived from an EMBL/GenBank/DDBJ whole genome shotgun (WGS) entry which is preliminary data.</text>
</comment>